<feature type="transmembrane region" description="Helical" evidence="4">
    <location>
        <begin position="166"/>
        <end position="188"/>
    </location>
</feature>
<organism evidence="6 7">
    <name type="scientific">Glaciecola punicea ACAM 611</name>
    <dbReference type="NCBI Taxonomy" id="1121923"/>
    <lineage>
        <taxon>Bacteria</taxon>
        <taxon>Pseudomonadati</taxon>
        <taxon>Pseudomonadota</taxon>
        <taxon>Gammaproteobacteria</taxon>
        <taxon>Alteromonadales</taxon>
        <taxon>Alteromonadaceae</taxon>
        <taxon>Glaciecola</taxon>
    </lineage>
</organism>
<dbReference type="InterPro" id="IPR052524">
    <property type="entry name" value="MFS_Cyanate_Porter"/>
</dbReference>
<dbReference type="InterPro" id="IPR036259">
    <property type="entry name" value="MFS_trans_sf"/>
</dbReference>
<feature type="transmembrane region" description="Helical" evidence="4">
    <location>
        <begin position="101"/>
        <end position="125"/>
    </location>
</feature>
<feature type="transmembrane region" description="Helical" evidence="4">
    <location>
        <begin position="276"/>
        <end position="295"/>
    </location>
</feature>
<evidence type="ECO:0000256" key="2">
    <source>
        <dbReference type="ARBA" id="ARBA00022989"/>
    </source>
</evidence>
<feature type="transmembrane region" description="Helical" evidence="4">
    <location>
        <begin position="335"/>
        <end position="354"/>
    </location>
</feature>
<feature type="transmembrane region" description="Helical" evidence="4">
    <location>
        <begin position="366"/>
        <end position="385"/>
    </location>
</feature>
<dbReference type="Proteomes" id="UP000053586">
    <property type="component" value="Unassembled WGS sequence"/>
</dbReference>
<evidence type="ECO:0000313" key="6">
    <source>
        <dbReference type="EMBL" id="GAB54529.1"/>
    </source>
</evidence>
<dbReference type="PANTHER" id="PTHR23523:SF2">
    <property type="entry name" value="2-NITROIMIDAZOLE TRANSPORTER"/>
    <property type="match status" value="1"/>
</dbReference>
<gene>
    <name evidence="6" type="ORF">GPUN_0382</name>
</gene>
<dbReference type="InterPro" id="IPR020846">
    <property type="entry name" value="MFS_dom"/>
</dbReference>
<evidence type="ECO:0000256" key="3">
    <source>
        <dbReference type="ARBA" id="ARBA00023136"/>
    </source>
</evidence>
<dbReference type="Gene3D" id="1.20.1250.20">
    <property type="entry name" value="MFS general substrate transporter like domains"/>
    <property type="match status" value="2"/>
</dbReference>
<protein>
    <submittedName>
        <fullName evidence="6">MFS transporter, CP family, cyanate transporter</fullName>
    </submittedName>
</protein>
<dbReference type="Pfam" id="PF07690">
    <property type="entry name" value="MFS_1"/>
    <property type="match status" value="1"/>
</dbReference>
<dbReference type="AlphaFoldDB" id="H5T888"/>
<dbReference type="EMBL" id="BAET01000006">
    <property type="protein sequence ID" value="GAB54529.1"/>
    <property type="molecule type" value="Genomic_DNA"/>
</dbReference>
<feature type="transmembrane region" description="Helical" evidence="4">
    <location>
        <begin position="78"/>
        <end position="95"/>
    </location>
</feature>
<dbReference type="InterPro" id="IPR011701">
    <property type="entry name" value="MFS"/>
</dbReference>
<dbReference type="PROSITE" id="PS50850">
    <property type="entry name" value="MFS"/>
    <property type="match status" value="1"/>
</dbReference>
<proteinExistence type="predicted"/>
<dbReference type="GO" id="GO:0022857">
    <property type="term" value="F:transmembrane transporter activity"/>
    <property type="evidence" value="ECO:0007669"/>
    <property type="project" value="InterPro"/>
</dbReference>
<evidence type="ECO:0000256" key="1">
    <source>
        <dbReference type="ARBA" id="ARBA00022692"/>
    </source>
</evidence>
<feature type="transmembrane region" description="Helical" evidence="4">
    <location>
        <begin position="246"/>
        <end position="269"/>
    </location>
</feature>
<dbReference type="eggNOG" id="COG2807">
    <property type="taxonomic scope" value="Bacteria"/>
</dbReference>
<reference evidence="6 7" key="2">
    <citation type="journal article" date="2017" name="Antonie Van Leeuwenhoek">
        <title>Rhizobium rhizosphaerae sp. nov., a novel species isolated from rice rhizosphere.</title>
        <authorList>
            <person name="Zhao J.J."/>
            <person name="Zhang J."/>
            <person name="Zhang R.J."/>
            <person name="Zhang C.W."/>
            <person name="Yin H.Q."/>
            <person name="Zhang X.X."/>
        </authorList>
    </citation>
    <scope>NUCLEOTIDE SEQUENCE [LARGE SCALE GENOMIC DNA]</scope>
    <source>
        <strain evidence="6 7">ACAM 611</strain>
    </source>
</reference>
<keyword evidence="3 4" id="KW-0472">Membrane</keyword>
<accession>H5T888</accession>
<dbReference type="SUPFAM" id="SSF103473">
    <property type="entry name" value="MFS general substrate transporter"/>
    <property type="match status" value="1"/>
</dbReference>
<keyword evidence="1 4" id="KW-0812">Transmembrane</keyword>
<keyword evidence="7" id="KW-1185">Reference proteome</keyword>
<reference evidence="6 7" key="1">
    <citation type="journal article" date="2012" name="J. Bacteriol.">
        <title>Genome sequence of proteorhodopsin-containing sea ice bacterium Glaciecola punicea ACAM 611T.</title>
        <authorList>
            <person name="Qin Q.-L."/>
            <person name="Xie B.-B."/>
            <person name="Shu Y.-L."/>
            <person name="Rong J.-C."/>
            <person name="Zhao D.-L."/>
            <person name="Zhang X.-Y."/>
            <person name="Chen X.-L."/>
            <person name="Zhou B.-C."/>
            <person name="Zhanga Y.-Z."/>
        </authorList>
    </citation>
    <scope>NUCLEOTIDE SEQUENCE [LARGE SCALE GENOMIC DNA]</scope>
    <source>
        <strain evidence="6 7">ACAM 611</strain>
    </source>
</reference>
<evidence type="ECO:0000256" key="4">
    <source>
        <dbReference type="SAM" id="Phobius"/>
    </source>
</evidence>
<keyword evidence="2 4" id="KW-1133">Transmembrane helix</keyword>
<name>H5T888_9ALTE</name>
<evidence type="ECO:0000313" key="7">
    <source>
        <dbReference type="Proteomes" id="UP000053586"/>
    </source>
</evidence>
<comment type="caution">
    <text evidence="6">The sequence shown here is derived from an EMBL/GenBank/DDBJ whole genome shotgun (WGS) entry which is preliminary data.</text>
</comment>
<sequence>MLKANVYRASILLLALILISLNLRPALTSVAPVIQSIVEDLSLSQANAGLITTIPVLLMGLLAPLAPRLAARWSQESVLKGAMAVLTVALLLRHFSQHSFALLLLSAVLAGTAIAIAGPLMSGFIKQHFARHMGFAIAIYSVSITIGAALAVALTLPIISTFGGEWHYGLSSWGWLALATFLLLIIFLPKSTSPKLDKSILKKLPLHSFKAWLLTGFFAAQAGVFYALATWMVAHFEHVGFSISRASIMASVFMGSGILGALIMPLIAARTAKRSLLIAAVTFITTLLILAITWLPQFNPLVLVSILGVTTSGTFALALALPVLETDTPHEASQLSSMMSSFGYIIGGVTPALVGIGKDITGSYEWSFTFLAALSFCMVVIALFLPNVSKNHAT</sequence>
<evidence type="ECO:0000259" key="5">
    <source>
        <dbReference type="PROSITE" id="PS50850"/>
    </source>
</evidence>
<dbReference type="PANTHER" id="PTHR23523">
    <property type="match status" value="1"/>
</dbReference>
<feature type="transmembrane region" description="Helical" evidence="4">
    <location>
        <begin position="301"/>
        <end position="323"/>
    </location>
</feature>
<feature type="domain" description="Major facilitator superfamily (MFS) profile" evidence="5">
    <location>
        <begin position="8"/>
        <end position="390"/>
    </location>
</feature>
<feature type="transmembrane region" description="Helical" evidence="4">
    <location>
        <begin position="46"/>
        <end position="66"/>
    </location>
</feature>
<feature type="transmembrane region" description="Helical" evidence="4">
    <location>
        <begin position="209"/>
        <end position="234"/>
    </location>
</feature>
<feature type="transmembrane region" description="Helical" evidence="4">
    <location>
        <begin position="137"/>
        <end position="160"/>
    </location>
</feature>